<dbReference type="PROSITE" id="PS50846">
    <property type="entry name" value="HMA_2"/>
    <property type="match status" value="2"/>
</dbReference>
<protein>
    <submittedName>
        <fullName evidence="4">Heavy metal-associated domain, HMA, heavy metal-associated domain superfamily</fullName>
    </submittedName>
    <submittedName>
        <fullName evidence="5">Putative heavy metal-associated domain, HMA</fullName>
    </submittedName>
</protein>
<evidence type="ECO:0000313" key="5">
    <source>
        <dbReference type="EMBL" id="OTG01339.1"/>
    </source>
</evidence>
<feature type="compositionally biased region" description="Basic and acidic residues" evidence="2">
    <location>
        <begin position="100"/>
        <end position="126"/>
    </location>
</feature>
<feature type="compositionally biased region" description="Basic and acidic residues" evidence="2">
    <location>
        <begin position="192"/>
        <end position="300"/>
    </location>
</feature>
<keyword evidence="6" id="KW-1185">Reference proteome</keyword>
<evidence type="ECO:0000313" key="4">
    <source>
        <dbReference type="EMBL" id="KAF5773212.1"/>
    </source>
</evidence>
<comment type="subcellular location">
    <subcellularLocation>
        <location evidence="1">Membrane</location>
        <topology evidence="1">Peripheral membrane protein</topology>
    </subcellularLocation>
</comment>
<dbReference type="PANTHER" id="PTHR46413:SF28">
    <property type="entry name" value="HEAVY METAL-ASSOCIATED DOMAIN, HMA, HEAVY METAL-ASSOCIATED DOMAIN SUPERFAMILY"/>
    <property type="match status" value="1"/>
</dbReference>
<dbReference type="PANTHER" id="PTHR46413">
    <property type="entry name" value="HEAVY METAL-ASSOCIATED ISOPRENYLATED PLANT PROTEIN 6"/>
    <property type="match status" value="1"/>
</dbReference>
<dbReference type="AlphaFoldDB" id="A0A251SRW6"/>
<proteinExistence type="predicted"/>
<dbReference type="GO" id="GO:0016020">
    <property type="term" value="C:membrane"/>
    <property type="evidence" value="ECO:0007669"/>
    <property type="project" value="UniProtKB-SubCell"/>
</dbReference>
<dbReference type="InterPro" id="IPR044594">
    <property type="entry name" value="HIPP01/3/5/6"/>
</dbReference>
<feature type="domain" description="HMA" evidence="3">
    <location>
        <begin position="30"/>
        <end position="93"/>
    </location>
</feature>
<feature type="region of interest" description="Disordered" evidence="2">
    <location>
        <begin position="192"/>
        <end position="308"/>
    </location>
</feature>
<gene>
    <name evidence="5" type="ORF">HannXRQ_Chr13g0401031</name>
    <name evidence="4" type="ORF">HanXRQr2_Chr13g0586171</name>
</gene>
<feature type="region of interest" description="Disordered" evidence="2">
    <location>
        <begin position="92"/>
        <end position="130"/>
    </location>
</feature>
<accession>A0A251SRW6</accession>
<dbReference type="InParanoid" id="A0A251SRW6"/>
<evidence type="ECO:0000256" key="2">
    <source>
        <dbReference type="SAM" id="MobiDB-lite"/>
    </source>
</evidence>
<dbReference type="EMBL" id="CM007902">
    <property type="protein sequence ID" value="OTG01339.1"/>
    <property type="molecule type" value="Genomic_DNA"/>
</dbReference>
<evidence type="ECO:0000313" key="6">
    <source>
        <dbReference type="Proteomes" id="UP000215914"/>
    </source>
</evidence>
<feature type="domain" description="HMA" evidence="3">
    <location>
        <begin position="129"/>
        <end position="192"/>
    </location>
</feature>
<reference evidence="4 6" key="1">
    <citation type="journal article" date="2017" name="Nature">
        <title>The sunflower genome provides insights into oil metabolism, flowering and Asterid evolution.</title>
        <authorList>
            <person name="Badouin H."/>
            <person name="Gouzy J."/>
            <person name="Grassa C.J."/>
            <person name="Murat F."/>
            <person name="Staton S.E."/>
            <person name="Cottret L."/>
            <person name="Lelandais-Briere C."/>
            <person name="Owens G.L."/>
            <person name="Carrere S."/>
            <person name="Mayjonade B."/>
            <person name="Legrand L."/>
            <person name="Gill N."/>
            <person name="Kane N.C."/>
            <person name="Bowers J.E."/>
            <person name="Hubner S."/>
            <person name="Bellec A."/>
            <person name="Berard A."/>
            <person name="Berges H."/>
            <person name="Blanchet N."/>
            <person name="Boniface M.C."/>
            <person name="Brunel D."/>
            <person name="Catrice O."/>
            <person name="Chaidir N."/>
            <person name="Claudel C."/>
            <person name="Donnadieu C."/>
            <person name="Faraut T."/>
            <person name="Fievet G."/>
            <person name="Helmstetter N."/>
            <person name="King M."/>
            <person name="Knapp S.J."/>
            <person name="Lai Z."/>
            <person name="Le Paslier M.C."/>
            <person name="Lippi Y."/>
            <person name="Lorenzon L."/>
            <person name="Mandel J.R."/>
            <person name="Marage G."/>
            <person name="Marchand G."/>
            <person name="Marquand E."/>
            <person name="Bret-Mestries E."/>
            <person name="Morien E."/>
            <person name="Nambeesan S."/>
            <person name="Nguyen T."/>
            <person name="Pegot-Espagnet P."/>
            <person name="Pouilly N."/>
            <person name="Raftis F."/>
            <person name="Sallet E."/>
            <person name="Schiex T."/>
            <person name="Thomas J."/>
            <person name="Vandecasteele C."/>
            <person name="Vares D."/>
            <person name="Vear F."/>
            <person name="Vautrin S."/>
            <person name="Crespi M."/>
            <person name="Mangin B."/>
            <person name="Burke J.M."/>
            <person name="Salse J."/>
            <person name="Munos S."/>
            <person name="Vincourt P."/>
            <person name="Rieseberg L.H."/>
            <person name="Langlade N.B."/>
        </authorList>
    </citation>
    <scope>NUCLEOTIDE SEQUENCE [LARGE SCALE GENOMIC DNA]</scope>
    <source>
        <strain evidence="6">cv. SF193</strain>
        <tissue evidence="4">Leaves</tissue>
    </source>
</reference>
<reference evidence="5" key="2">
    <citation type="submission" date="2017-02" db="EMBL/GenBank/DDBJ databases">
        <title>Sunflower complete genome.</title>
        <authorList>
            <person name="Langlade N."/>
            <person name="Munos S."/>
        </authorList>
    </citation>
    <scope>NUCLEOTIDE SEQUENCE [LARGE SCALE GENOMIC DNA]</scope>
    <source>
        <tissue evidence="5">Leaves</tissue>
    </source>
</reference>
<name>A0A251SRW6_HELAN</name>
<dbReference type="InterPro" id="IPR006121">
    <property type="entry name" value="HMA_dom"/>
</dbReference>
<dbReference type="GO" id="GO:0046872">
    <property type="term" value="F:metal ion binding"/>
    <property type="evidence" value="ECO:0007669"/>
    <property type="project" value="InterPro"/>
</dbReference>
<dbReference type="InterPro" id="IPR036163">
    <property type="entry name" value="HMA_dom_sf"/>
</dbReference>
<dbReference type="SUPFAM" id="SSF55008">
    <property type="entry name" value="HMA, heavy metal-associated domain"/>
    <property type="match status" value="2"/>
</dbReference>
<reference evidence="4" key="3">
    <citation type="submission" date="2020-06" db="EMBL/GenBank/DDBJ databases">
        <title>Helianthus annuus Genome sequencing and assembly Release 2.</title>
        <authorList>
            <person name="Gouzy J."/>
            <person name="Langlade N."/>
            <person name="Munos S."/>
        </authorList>
    </citation>
    <scope>NUCLEOTIDE SEQUENCE</scope>
    <source>
        <tissue evidence="4">Leaves</tissue>
    </source>
</reference>
<organism evidence="5 6">
    <name type="scientific">Helianthus annuus</name>
    <name type="common">Common sunflower</name>
    <dbReference type="NCBI Taxonomy" id="4232"/>
    <lineage>
        <taxon>Eukaryota</taxon>
        <taxon>Viridiplantae</taxon>
        <taxon>Streptophyta</taxon>
        <taxon>Embryophyta</taxon>
        <taxon>Tracheophyta</taxon>
        <taxon>Spermatophyta</taxon>
        <taxon>Magnoliopsida</taxon>
        <taxon>eudicotyledons</taxon>
        <taxon>Gunneridae</taxon>
        <taxon>Pentapetalae</taxon>
        <taxon>asterids</taxon>
        <taxon>campanulids</taxon>
        <taxon>Asterales</taxon>
        <taxon>Asteraceae</taxon>
        <taxon>Asteroideae</taxon>
        <taxon>Heliantheae alliance</taxon>
        <taxon>Heliantheae</taxon>
        <taxon>Helianthus</taxon>
    </lineage>
</organism>
<dbReference type="CDD" id="cd00371">
    <property type="entry name" value="HMA"/>
    <property type="match status" value="2"/>
</dbReference>
<dbReference type="Pfam" id="PF00403">
    <property type="entry name" value="HMA"/>
    <property type="match status" value="2"/>
</dbReference>
<dbReference type="Gramene" id="mRNA:HanXRQr2_Chr13g0586171">
    <property type="protein sequence ID" value="mRNA:HanXRQr2_Chr13g0586171"/>
    <property type="gene ID" value="HanXRQr2_Chr13g0586171"/>
</dbReference>
<dbReference type="Gene3D" id="3.30.70.100">
    <property type="match status" value="2"/>
</dbReference>
<dbReference type="FunCoup" id="A0A251SRW6">
    <property type="interactions" value="163"/>
</dbReference>
<dbReference type="GO" id="GO:0009626">
    <property type="term" value="P:plant-type hypersensitive response"/>
    <property type="evidence" value="ECO:0007669"/>
    <property type="project" value="UniProtKB-KW"/>
</dbReference>
<dbReference type="Proteomes" id="UP000215914">
    <property type="component" value="Chromosome 13"/>
</dbReference>
<sequence length="400" mass="44275">MGENNVDVKKEANEKKIVDADNTKKVDEGPITIVLKLDLHCAGCAKKVKKSVQFIEGVETVKADCANNKLTITGKVDPAHIKERVEFRTKKTVEIISPKPQKDEGGAKKGDEKPPEPKSNNEKPKEPQSTTVVLKISLHCDGCSQKIKRIISKFDGVESVKPDGNKNLVTVKGKMNMKELVPYLKDKLKRNVDVVPPKKEDDKDGEKTATKKVEEGDGKKEKAGDNTDDGKKEKEGDNTVGDKKKNDVEKAVDNSGGDEKKKNDTEKAVDSKEGDEKKKNAEAKAATDESDKKKPDDDAKAIGGSDGGKNIDVINKFEYYSHNPYIYTMPVYNQTYHNQDYGVLGFSTHGYDIEGYANHGYAMEYQHRPLPPPPPMFLHDPRPSETDLFSAENPNACSIM</sequence>
<evidence type="ECO:0000259" key="3">
    <source>
        <dbReference type="PROSITE" id="PS50846"/>
    </source>
</evidence>
<dbReference type="EMBL" id="MNCJ02000328">
    <property type="protein sequence ID" value="KAF5773212.1"/>
    <property type="molecule type" value="Genomic_DNA"/>
</dbReference>
<dbReference type="OrthoDB" id="773760at2759"/>
<evidence type="ECO:0000256" key="1">
    <source>
        <dbReference type="ARBA" id="ARBA00004170"/>
    </source>
</evidence>